<evidence type="ECO:0000256" key="7">
    <source>
        <dbReference type="ARBA" id="ARBA00034808"/>
    </source>
</evidence>
<evidence type="ECO:0000313" key="11">
    <source>
        <dbReference type="EMBL" id="ACZ31342.1"/>
    </source>
</evidence>
<keyword evidence="1 9" id="KW-0547">Nucleotide-binding</keyword>
<protein>
    <recommendedName>
        <fullName evidence="7">DNA 3'-5' helicase</fullName>
        <ecNumber evidence="7">5.6.2.4</ecNumber>
    </recommendedName>
</protein>
<dbReference type="Gene3D" id="3.40.50.300">
    <property type="entry name" value="P-loop containing nucleotide triphosphate hydrolases"/>
    <property type="match status" value="2"/>
</dbReference>
<evidence type="ECO:0000256" key="1">
    <source>
        <dbReference type="ARBA" id="ARBA00022741"/>
    </source>
</evidence>
<evidence type="ECO:0000256" key="5">
    <source>
        <dbReference type="ARBA" id="ARBA00023235"/>
    </source>
</evidence>
<dbReference type="GO" id="GO:0005829">
    <property type="term" value="C:cytosol"/>
    <property type="evidence" value="ECO:0007669"/>
    <property type="project" value="TreeGrafter"/>
</dbReference>
<dbReference type="GO" id="GO:0003677">
    <property type="term" value="F:DNA binding"/>
    <property type="evidence" value="ECO:0007669"/>
    <property type="project" value="InterPro"/>
</dbReference>
<dbReference type="Pfam" id="PF13361">
    <property type="entry name" value="UvrD_C"/>
    <property type="match status" value="1"/>
</dbReference>
<dbReference type="GO" id="GO:0000725">
    <property type="term" value="P:recombinational repair"/>
    <property type="evidence" value="ECO:0007669"/>
    <property type="project" value="TreeGrafter"/>
</dbReference>
<evidence type="ECO:0000256" key="8">
    <source>
        <dbReference type="ARBA" id="ARBA00048988"/>
    </source>
</evidence>
<organism evidence="11 12">
    <name type="scientific">Xylanimonas cellulosilytica (strain DSM 15894 / JCM 12276 / CECT 5975 / KCTC 9989 / LMG 20990 / NBRC 107835 / XIL07)</name>
    <dbReference type="NCBI Taxonomy" id="446471"/>
    <lineage>
        <taxon>Bacteria</taxon>
        <taxon>Bacillati</taxon>
        <taxon>Actinomycetota</taxon>
        <taxon>Actinomycetes</taxon>
        <taxon>Micrococcales</taxon>
        <taxon>Promicromonosporaceae</taxon>
        <taxon>Xylanimonas</taxon>
    </lineage>
</organism>
<dbReference type="Proteomes" id="UP000002255">
    <property type="component" value="Chromosome"/>
</dbReference>
<sequence>MALIVSVSTHMLPSVPQVIFGPAPTLDGSIRPLAYTFLEKLRDDDTAPGLHIEPINGTVDPRIRTGRVNKFWRAVLVKVKGQATEAHYIYLGTYPHDDAISFAKTARVRVNPATGIAELIKADQESSPQVYEHTTTLRRAPEPAPPRGSSFFPESSQPLLAAKRVAMSDLLGLGLDASLAADAISATTEDELIEIAASGPAEWQGQAILELAAGTSIRDVRTMYSLDPVVGDVDSDESLLTALNHPAARMEFAYIEDDEVLRAAIEDDDFGRWRVFLHPEQQDYAFRDRRGSFRLSGGAGTGKTVVLLHRARHLARQNPHARIILTTYNKTLAQSLRDNLLTLDRSVRLAAEPGGEGVHITTVDAIAWRLLNRYREFGLPRAEAVATSIGARSTDVVPVTSANAWTTALRTAGWELADSLRQPGFLAAEYATVILPSRVMNLDHYQALARPGRGVALDKSKRTAIWQVVEAYRAVAAKAGTTDYDEKALIAATSLDLAERAGAARLADHVLVDETQDLMPARLILLRALAADGPNDLFIADDAHQRIYSPKVVLSKHGIDIRGRSRRLTLNYRTTAQNLRFGTSVLSGEELVDLEELEPTRVGYRSSRTGPAPAMAGYPSLDSAYDAAAATISGWLDVGTAPGAIGVLVRSGDEGTHLVDGLARRGTATRYISAKDVAQPGNVQVMTMHRCKGMEFKHVLLFGVSAEAMPARANSLPEGDRADAMQRERSLLYVAATRARDELVVMWDGQRSALLPEPV</sequence>
<dbReference type="GO" id="GO:0016887">
    <property type="term" value="F:ATP hydrolysis activity"/>
    <property type="evidence" value="ECO:0007669"/>
    <property type="project" value="RHEA"/>
</dbReference>
<reference evidence="11 12" key="2">
    <citation type="journal article" date="2010" name="Stand. Genomic Sci.">
        <title>Complete genome sequence of Xylanimonas cellulosilytica type strain (XIL07).</title>
        <authorList>
            <person name="Foster B."/>
            <person name="Pukall R."/>
            <person name="Abt B."/>
            <person name="Nolan M."/>
            <person name="Glavina Del Rio T."/>
            <person name="Chen F."/>
            <person name="Lucas S."/>
            <person name="Tice H."/>
            <person name="Pitluck S."/>
            <person name="Cheng J.-F."/>
            <person name="Chertkov O."/>
            <person name="Brettin T."/>
            <person name="Han C."/>
            <person name="Detter J.C."/>
            <person name="Bruce D."/>
            <person name="Goodwin L."/>
            <person name="Ivanova N."/>
            <person name="Mavromatis K."/>
            <person name="Pati A."/>
            <person name="Mikhailova N."/>
            <person name="Chen A."/>
            <person name="Palaniappan K."/>
            <person name="Land M."/>
            <person name="Hauser L."/>
            <person name="Chang Y.-J."/>
            <person name="Jeffries C.D."/>
            <person name="Chain P."/>
            <person name="Rohde M."/>
            <person name="Goeker M."/>
            <person name="Bristow J."/>
            <person name="Eisen J.A."/>
            <person name="Markowitz V."/>
            <person name="Hugenholtz P."/>
            <person name="Kyrpides N.C."/>
            <person name="Klenk H.-P."/>
            <person name="Lapidus A."/>
        </authorList>
    </citation>
    <scope>NUCLEOTIDE SEQUENCE [LARGE SCALE GENOMIC DNA]</scope>
    <source>
        <strain evidence="12">DSM 15894 / CECT 5975 / LMG 20990 / XIL07</strain>
    </source>
</reference>
<dbReference type="EC" id="5.6.2.4" evidence="7"/>
<dbReference type="AlphaFoldDB" id="D1BVM3"/>
<dbReference type="InterPro" id="IPR000212">
    <property type="entry name" value="DNA_helicase_UvrD/REP"/>
</dbReference>
<keyword evidence="4 9" id="KW-0067">ATP-binding</keyword>
<evidence type="ECO:0000256" key="4">
    <source>
        <dbReference type="ARBA" id="ARBA00022840"/>
    </source>
</evidence>
<dbReference type="GO" id="GO:0005524">
    <property type="term" value="F:ATP binding"/>
    <property type="evidence" value="ECO:0007669"/>
    <property type="project" value="UniProtKB-UniRule"/>
</dbReference>
<dbReference type="eggNOG" id="COG0210">
    <property type="taxonomic scope" value="Bacteria"/>
</dbReference>
<proteinExistence type="predicted"/>
<name>D1BVM3_XYLCX</name>
<comment type="catalytic activity">
    <reaction evidence="6">
        <text>Couples ATP hydrolysis with the unwinding of duplex DNA by translocating in the 3'-5' direction.</text>
        <dbReference type="EC" id="5.6.2.4"/>
    </reaction>
</comment>
<evidence type="ECO:0000256" key="6">
    <source>
        <dbReference type="ARBA" id="ARBA00034617"/>
    </source>
</evidence>
<dbReference type="InterPro" id="IPR014017">
    <property type="entry name" value="DNA_helicase_UvrD-like_C"/>
</dbReference>
<feature type="domain" description="UvrD-like helicase ATP-binding" evidence="10">
    <location>
        <begin position="276"/>
        <end position="607"/>
    </location>
</feature>
<keyword evidence="3 9" id="KW-0347">Helicase</keyword>
<gene>
    <name evidence="11" type="ordered locus">Xcel_2325</name>
</gene>
<keyword evidence="12" id="KW-1185">Reference proteome</keyword>
<dbReference type="EMBL" id="CP001821">
    <property type="protein sequence ID" value="ACZ31342.1"/>
    <property type="molecule type" value="Genomic_DNA"/>
</dbReference>
<reference evidence="12" key="1">
    <citation type="submission" date="2009-11" db="EMBL/GenBank/DDBJ databases">
        <title>The complete chromosome of Xylanimonas cellulosilytica DSM 15894.</title>
        <authorList>
            <consortium name="US DOE Joint Genome Institute (JGI-PGF)"/>
            <person name="Lucas S."/>
            <person name="Copeland A."/>
            <person name="Lapidus A."/>
            <person name="Glavina del Rio T."/>
            <person name="Dalin E."/>
            <person name="Tice H."/>
            <person name="Bruce D."/>
            <person name="Goodwin L."/>
            <person name="Pitluck S."/>
            <person name="Kyrpides N."/>
            <person name="Mavromatis K."/>
            <person name="Ivanova N."/>
            <person name="Mikhailova N."/>
            <person name="Foster B."/>
            <person name="Clum A."/>
            <person name="Brettin T."/>
            <person name="Detter J.C."/>
            <person name="Han C."/>
            <person name="Larimer F."/>
            <person name="Land M."/>
            <person name="Hauser L."/>
            <person name="Markowitz V."/>
            <person name="Cheng J.F."/>
            <person name="Hugenholtz P."/>
            <person name="Woyke T."/>
            <person name="Wu D."/>
            <person name="Gehrich-Schroeter G."/>
            <person name="Schneider S."/>
            <person name="Pukall S.R."/>
            <person name="Klenk H.P."/>
            <person name="Eisen J.A."/>
        </authorList>
    </citation>
    <scope>NUCLEOTIDE SEQUENCE [LARGE SCALE GENOMIC DNA]</scope>
    <source>
        <strain evidence="12">DSM 15894 / CECT 5975 / LMG 20990 / XIL07</strain>
    </source>
</reference>
<comment type="catalytic activity">
    <reaction evidence="8">
        <text>ATP + H2O = ADP + phosphate + H(+)</text>
        <dbReference type="Rhea" id="RHEA:13065"/>
        <dbReference type="ChEBI" id="CHEBI:15377"/>
        <dbReference type="ChEBI" id="CHEBI:15378"/>
        <dbReference type="ChEBI" id="CHEBI:30616"/>
        <dbReference type="ChEBI" id="CHEBI:43474"/>
        <dbReference type="ChEBI" id="CHEBI:456216"/>
        <dbReference type="EC" id="5.6.2.4"/>
    </reaction>
</comment>
<dbReference type="PROSITE" id="PS51198">
    <property type="entry name" value="UVRD_HELICASE_ATP_BIND"/>
    <property type="match status" value="1"/>
</dbReference>
<dbReference type="InterPro" id="IPR014016">
    <property type="entry name" value="UvrD-like_ATP-bd"/>
</dbReference>
<feature type="binding site" evidence="9">
    <location>
        <begin position="297"/>
        <end position="304"/>
    </location>
    <ligand>
        <name>ATP</name>
        <dbReference type="ChEBI" id="CHEBI:30616"/>
    </ligand>
</feature>
<dbReference type="Pfam" id="PF00580">
    <property type="entry name" value="UvrD-helicase"/>
    <property type="match status" value="1"/>
</dbReference>
<accession>D1BVM3</accession>
<evidence type="ECO:0000256" key="9">
    <source>
        <dbReference type="PROSITE-ProRule" id="PRU00560"/>
    </source>
</evidence>
<evidence type="ECO:0000313" key="12">
    <source>
        <dbReference type="Proteomes" id="UP000002255"/>
    </source>
</evidence>
<evidence type="ECO:0000256" key="2">
    <source>
        <dbReference type="ARBA" id="ARBA00022801"/>
    </source>
</evidence>
<evidence type="ECO:0000256" key="3">
    <source>
        <dbReference type="ARBA" id="ARBA00022806"/>
    </source>
</evidence>
<dbReference type="PANTHER" id="PTHR11070">
    <property type="entry name" value="UVRD / RECB / PCRA DNA HELICASE FAMILY MEMBER"/>
    <property type="match status" value="1"/>
</dbReference>
<keyword evidence="5" id="KW-0413">Isomerase</keyword>
<dbReference type="InterPro" id="IPR027417">
    <property type="entry name" value="P-loop_NTPase"/>
</dbReference>
<keyword evidence="2 9" id="KW-0378">Hydrolase</keyword>
<dbReference type="PANTHER" id="PTHR11070:SF45">
    <property type="entry name" value="DNA 3'-5' HELICASE"/>
    <property type="match status" value="1"/>
</dbReference>
<dbReference type="SUPFAM" id="SSF52540">
    <property type="entry name" value="P-loop containing nucleoside triphosphate hydrolases"/>
    <property type="match status" value="1"/>
</dbReference>
<dbReference type="STRING" id="446471.Xcel_2325"/>
<evidence type="ECO:0000259" key="10">
    <source>
        <dbReference type="PROSITE" id="PS51198"/>
    </source>
</evidence>
<dbReference type="GO" id="GO:0043138">
    <property type="term" value="F:3'-5' DNA helicase activity"/>
    <property type="evidence" value="ECO:0007669"/>
    <property type="project" value="UniProtKB-EC"/>
</dbReference>
<dbReference type="KEGG" id="xce:Xcel_2325"/>
<dbReference type="HOGENOM" id="CLU_023846_0_0_11"/>